<evidence type="ECO:0000313" key="1">
    <source>
        <dbReference type="EMBL" id="QJW88292.1"/>
    </source>
</evidence>
<accession>A0A6M5Y6I4</accession>
<proteinExistence type="predicted"/>
<protein>
    <submittedName>
        <fullName evidence="1">Uncharacterized protein</fullName>
    </submittedName>
</protein>
<gene>
    <name evidence="1" type="ORF">HNV11_02320</name>
</gene>
<dbReference type="InterPro" id="IPR008928">
    <property type="entry name" value="6-hairpin_glycosidase_sf"/>
</dbReference>
<evidence type="ECO:0000313" key="2">
    <source>
        <dbReference type="Proteomes" id="UP000502756"/>
    </source>
</evidence>
<organism evidence="1 2">
    <name type="scientific">Spirosoma taeanense</name>
    <dbReference type="NCBI Taxonomy" id="2735870"/>
    <lineage>
        <taxon>Bacteria</taxon>
        <taxon>Pseudomonadati</taxon>
        <taxon>Bacteroidota</taxon>
        <taxon>Cytophagia</taxon>
        <taxon>Cytophagales</taxon>
        <taxon>Cytophagaceae</taxon>
        <taxon>Spirosoma</taxon>
    </lineage>
</organism>
<dbReference type="EMBL" id="CP053435">
    <property type="protein sequence ID" value="QJW88292.1"/>
    <property type="molecule type" value="Genomic_DNA"/>
</dbReference>
<dbReference type="KEGG" id="stae:HNV11_02320"/>
<dbReference type="SUPFAM" id="SSF48208">
    <property type="entry name" value="Six-hairpin glycosidases"/>
    <property type="match status" value="1"/>
</dbReference>
<reference evidence="1 2" key="1">
    <citation type="submission" date="2020-05" db="EMBL/GenBank/DDBJ databases">
        <title>Genome sequencing of Spirosoma sp. TS118.</title>
        <authorList>
            <person name="Lee J.-H."/>
            <person name="Jeong S."/>
            <person name="Zhao L."/>
            <person name="Jung J.-H."/>
            <person name="Kim M.-K."/>
            <person name="Lim S."/>
        </authorList>
    </citation>
    <scope>NUCLEOTIDE SEQUENCE [LARGE SCALE GENOMIC DNA]</scope>
    <source>
        <strain evidence="1 2">TS118</strain>
    </source>
</reference>
<dbReference type="Proteomes" id="UP000502756">
    <property type="component" value="Chromosome"/>
</dbReference>
<dbReference type="RefSeq" id="WP_171738125.1">
    <property type="nucleotide sequence ID" value="NZ_CP053435.1"/>
</dbReference>
<keyword evidence="2" id="KW-1185">Reference proteome</keyword>
<sequence>MAESSSQSRSRKQAASQWTVGIEEALSPSRNRKPANLQPLFGQLETCLDATSFWLIFSFPKGGKVAIRTCFDPQTLKKCQPGNQSNTFAEYQIDGAIGQFTVRVEWPDPERPVLHYTTALRPHQDLTLSALPRDVYVLDRRYRLSKTAGKIFTTQNGPTSGTAYFCLEDYQTGTVLYFQNLTSLNPYCSLTQTDPSGTVGAQWPEIGLSLPTSDKPLPGKKEVILSDAYLYLSETLPVDEFEAADQYIDATAAIYRYIPRPETDYYDWPTTAVRTLQTLTRSSVCSRRIKNHVYLNAYVGSSYKPPESMVQLAILLPLMEYEPWKGDPIKLVKQLQHSVYTFFNEQLGTIVRWLPGAEFKKADADLSEEEGPQRMDSWYLLYSLMNLGRLAGKGDEEAKKMFFSSLNYVIKAAHHFDYEWPVFYNITSLKVYKADPKPGTAGEVDVPGLYTHVMLQAYELTNDKTYLNEAEMSAHRLCGKGFDLLYQTNNTIMSAVTMAKLWRITSNRLYFDLSKVCMASVVAKMWLWDCSFGHAQHYTTFMGVSCLQDASYVASYEEEEAFTAALAYLKLVEHEVSPSLNLLLAEYMKYLLHRGRYYLPAELPEDTICEKPREGHIQRNLPIPLEDLRTGWQQAGQVGQEVYGSASAFVFTKCAYLKLPKVPIVVFTEYPILRADFRTRTPKTGEVTFEICGLPELKCRLRIFPNRKALPSVRVVEVQTGTEREWPLETKTEDFYEVQVPGGVRLRIEWQTESKS</sequence>
<name>A0A6M5Y6I4_9BACT</name>
<dbReference type="AlphaFoldDB" id="A0A6M5Y6I4"/>
<dbReference type="GO" id="GO:0005975">
    <property type="term" value="P:carbohydrate metabolic process"/>
    <property type="evidence" value="ECO:0007669"/>
    <property type="project" value="InterPro"/>
</dbReference>